<dbReference type="PROSITE" id="PS51374">
    <property type="entry name" value="NDPK_LIKE"/>
    <property type="match status" value="2"/>
</dbReference>
<sequence>MKMSRNLNDYDYNEKLVFLGEFFDHEAYLQKKFIISYFPSDDTVEIFDREMNRVYLKRSLCEGIGRKDMFVGNVVRIYGRQITITDYGDCHTKKIIGKTKERTFVLIKPSAMDKLGDVIADIEARGFQISRMRMCNLTRKQTLEFYEQKKGDAFLPFILEHIVSGSVVALEVVGNDAIERFKKEAGPNDPLEGRKTAPNSLRALYGQQAASNGFHCANTLQDAIREACFFFPEGIDRKPPATTITLKNSTCCIVKPHAIQEGKLGYILKSIYEGAFKITAMQMFYLSNANADEFLEVYKGVVSDFHALLLSYLDGPLVAMEISGKHEEMDVHKAFREYAGPSDPDIARQIRPHTLRAKFGNDKYKNAIHCTDLPEDTVLELEYFFKILND</sequence>
<dbReference type="GO" id="GO:0005930">
    <property type="term" value="C:axoneme"/>
    <property type="evidence" value="ECO:0007669"/>
    <property type="project" value="UniProtKB-SubCell"/>
</dbReference>
<comment type="caution">
    <text evidence="5">Lacks conserved residue(s) required for the propagation of feature annotation.</text>
</comment>
<evidence type="ECO:0000313" key="8">
    <source>
        <dbReference type="Proteomes" id="UP001516400"/>
    </source>
</evidence>
<keyword evidence="4" id="KW-0966">Cell projection</keyword>
<evidence type="ECO:0000259" key="6">
    <source>
        <dbReference type="PROSITE" id="PS51336"/>
    </source>
</evidence>
<dbReference type="SMART" id="SM00562">
    <property type="entry name" value="NDK"/>
    <property type="match status" value="2"/>
</dbReference>
<evidence type="ECO:0000313" key="7">
    <source>
        <dbReference type="EMBL" id="KAL3286442.1"/>
    </source>
</evidence>
<evidence type="ECO:0000256" key="1">
    <source>
        <dbReference type="ARBA" id="ARBA00004430"/>
    </source>
</evidence>
<reference evidence="7" key="2">
    <citation type="submission" date="2024-03" db="EMBL/GenBank/DDBJ databases">
        <title>Genomics of ladybird beetles.</title>
        <authorList>
            <person name="Li H.-S."/>
            <person name="Huang Y.-H."/>
        </authorList>
    </citation>
    <scope>NUCLEOTIDE SEQUENCE</scope>
    <source>
        <strain evidence="7">SYSU2018</strain>
        <tissue evidence="7">Whole body of male adult</tissue>
    </source>
</reference>
<evidence type="ECO:0000256" key="5">
    <source>
        <dbReference type="PROSITE-ProRule" id="PRU00706"/>
    </source>
</evidence>
<dbReference type="SUPFAM" id="SSF54919">
    <property type="entry name" value="Nucleoside diphosphate kinase, NDK"/>
    <property type="match status" value="2"/>
</dbReference>
<comment type="similarity">
    <text evidence="5">Belongs to the NDK family.</text>
</comment>
<dbReference type="InterPro" id="IPR037993">
    <property type="entry name" value="NDPk7B"/>
</dbReference>
<comment type="caution">
    <text evidence="7">The sequence shown here is derived from an EMBL/GenBank/DDBJ whole genome shotgun (WGS) entry which is preliminary data.</text>
</comment>
<dbReference type="PANTHER" id="PTHR43109">
    <property type="entry name" value="NUCLEOSIDE DIPHOSPHATE KINASE 7"/>
    <property type="match status" value="1"/>
</dbReference>
<dbReference type="InterPro" id="IPR036850">
    <property type="entry name" value="NDK-like_dom_sf"/>
</dbReference>
<dbReference type="PROSITE" id="PS51336">
    <property type="entry name" value="DM10"/>
    <property type="match status" value="1"/>
</dbReference>
<comment type="subcellular location">
    <subcellularLocation>
        <location evidence="1">Cytoplasm</location>
        <location evidence="1">Cytoskeleton</location>
        <location evidence="1">Cilium axoneme</location>
    </subcellularLocation>
</comment>
<reference evidence="7 8" key="1">
    <citation type="journal article" date="2021" name="BMC Biol.">
        <title>Horizontally acquired antibacterial genes associated with adaptive radiation of ladybird beetles.</title>
        <authorList>
            <person name="Li H.S."/>
            <person name="Tang X.F."/>
            <person name="Huang Y.H."/>
            <person name="Xu Z.Y."/>
            <person name="Chen M.L."/>
            <person name="Du X.Y."/>
            <person name="Qiu B.Y."/>
            <person name="Chen P.T."/>
            <person name="Zhang W."/>
            <person name="Slipinski A."/>
            <person name="Escalona H.E."/>
            <person name="Waterhouse R.M."/>
            <person name="Zwick A."/>
            <person name="Pang H."/>
        </authorList>
    </citation>
    <scope>NUCLEOTIDE SEQUENCE [LARGE SCALE GENOMIC DNA]</scope>
    <source>
        <strain evidence="7">SYSU2018</strain>
    </source>
</reference>
<dbReference type="EMBL" id="JABFTP020000185">
    <property type="protein sequence ID" value="KAL3286441.1"/>
    <property type="molecule type" value="Genomic_DNA"/>
</dbReference>
<gene>
    <name evidence="7" type="ORF">HHI36_000949</name>
</gene>
<proteinExistence type="inferred from homology"/>
<keyword evidence="8" id="KW-1185">Reference proteome</keyword>
<organism evidence="7 8">
    <name type="scientific">Cryptolaemus montrouzieri</name>
    <dbReference type="NCBI Taxonomy" id="559131"/>
    <lineage>
        <taxon>Eukaryota</taxon>
        <taxon>Metazoa</taxon>
        <taxon>Ecdysozoa</taxon>
        <taxon>Arthropoda</taxon>
        <taxon>Hexapoda</taxon>
        <taxon>Insecta</taxon>
        <taxon>Pterygota</taxon>
        <taxon>Neoptera</taxon>
        <taxon>Endopterygota</taxon>
        <taxon>Coleoptera</taxon>
        <taxon>Polyphaga</taxon>
        <taxon>Cucujiformia</taxon>
        <taxon>Coccinelloidea</taxon>
        <taxon>Coccinellidae</taxon>
        <taxon>Scymninae</taxon>
        <taxon>Scymnini</taxon>
        <taxon>Cryptolaemus</taxon>
    </lineage>
</organism>
<evidence type="ECO:0000256" key="4">
    <source>
        <dbReference type="ARBA" id="ARBA00023273"/>
    </source>
</evidence>
<keyword evidence="2" id="KW-0963">Cytoplasm</keyword>
<dbReference type="InterPro" id="IPR034907">
    <property type="entry name" value="NDK-like_dom"/>
</dbReference>
<evidence type="ECO:0000256" key="3">
    <source>
        <dbReference type="ARBA" id="ARBA00023212"/>
    </source>
</evidence>
<protein>
    <recommendedName>
        <fullName evidence="6">DM10 domain-containing protein</fullName>
    </recommendedName>
</protein>
<dbReference type="Gene3D" id="3.30.70.141">
    <property type="entry name" value="Nucleoside diphosphate kinase-like domain"/>
    <property type="match status" value="2"/>
</dbReference>
<dbReference type="InterPro" id="IPR006602">
    <property type="entry name" value="DM10_dom"/>
</dbReference>
<dbReference type="Gene3D" id="2.30.29.170">
    <property type="match status" value="1"/>
</dbReference>
<dbReference type="AlphaFoldDB" id="A0ABD2P6X1"/>
<name>A0ABD2P6X1_9CUCU</name>
<accession>A0ABD2P6X1</accession>
<dbReference type="FunFam" id="3.30.70.141:FF:000004">
    <property type="entry name" value="Nucleoside diphosphate kinase 7"/>
    <property type="match status" value="1"/>
</dbReference>
<dbReference type="PANTHER" id="PTHR43109:SF2">
    <property type="entry name" value="NUCLEOSIDE DIPHOSPHATE KINASE 7"/>
    <property type="match status" value="1"/>
</dbReference>
<feature type="domain" description="DM10" evidence="6">
    <location>
        <begin position="12"/>
        <end position="100"/>
    </location>
</feature>
<dbReference type="Pfam" id="PF00334">
    <property type="entry name" value="NDK"/>
    <property type="match status" value="2"/>
</dbReference>
<evidence type="ECO:0000256" key="2">
    <source>
        <dbReference type="ARBA" id="ARBA00022490"/>
    </source>
</evidence>
<dbReference type="EMBL" id="JABFTP020000185">
    <property type="protein sequence ID" value="KAL3286442.1"/>
    <property type="molecule type" value="Genomic_DNA"/>
</dbReference>
<keyword evidence="3" id="KW-0206">Cytoskeleton</keyword>
<dbReference type="SMART" id="SM00676">
    <property type="entry name" value="DM10"/>
    <property type="match status" value="1"/>
</dbReference>
<dbReference type="CDD" id="cd04412">
    <property type="entry name" value="NDPk7B"/>
    <property type="match status" value="1"/>
</dbReference>
<dbReference type="Proteomes" id="UP001516400">
    <property type="component" value="Unassembled WGS sequence"/>
</dbReference>